<comment type="caution">
    <text evidence="3">The sequence shown here is derived from an EMBL/GenBank/DDBJ whole genome shotgun (WGS) entry which is preliminary data.</text>
</comment>
<feature type="domain" description="CAAX prenyl protease 2/Lysostaphin resistance protein A-like" evidence="2">
    <location>
        <begin position="168"/>
        <end position="259"/>
    </location>
</feature>
<dbReference type="AlphaFoldDB" id="A0A7W7CFU7"/>
<evidence type="ECO:0000313" key="3">
    <source>
        <dbReference type="EMBL" id="MBB4680442.1"/>
    </source>
</evidence>
<feature type="transmembrane region" description="Helical" evidence="1">
    <location>
        <begin position="200"/>
        <end position="218"/>
    </location>
</feature>
<dbReference type="RefSeq" id="WP_185006255.1">
    <property type="nucleotide sequence ID" value="NZ_BAAAUI010000005.1"/>
</dbReference>
<feature type="transmembrane region" description="Helical" evidence="1">
    <location>
        <begin position="249"/>
        <end position="264"/>
    </location>
</feature>
<keyword evidence="3" id="KW-0378">Hydrolase</keyword>
<feature type="transmembrane region" description="Helical" evidence="1">
    <location>
        <begin position="91"/>
        <end position="114"/>
    </location>
</feature>
<evidence type="ECO:0000259" key="2">
    <source>
        <dbReference type="Pfam" id="PF02517"/>
    </source>
</evidence>
<proteinExistence type="predicted"/>
<gene>
    <name evidence="3" type="ORF">HNR67_006560</name>
</gene>
<keyword evidence="3" id="KW-0645">Protease</keyword>
<dbReference type="GO" id="GO:0006508">
    <property type="term" value="P:proteolysis"/>
    <property type="evidence" value="ECO:0007669"/>
    <property type="project" value="UniProtKB-KW"/>
</dbReference>
<dbReference type="GO" id="GO:0004175">
    <property type="term" value="F:endopeptidase activity"/>
    <property type="evidence" value="ECO:0007669"/>
    <property type="project" value="UniProtKB-ARBA"/>
</dbReference>
<organism evidence="3 4">
    <name type="scientific">Crossiella cryophila</name>
    <dbReference type="NCBI Taxonomy" id="43355"/>
    <lineage>
        <taxon>Bacteria</taxon>
        <taxon>Bacillati</taxon>
        <taxon>Actinomycetota</taxon>
        <taxon>Actinomycetes</taxon>
        <taxon>Pseudonocardiales</taxon>
        <taxon>Pseudonocardiaceae</taxon>
        <taxon>Crossiella</taxon>
    </lineage>
</organism>
<keyword evidence="1" id="KW-0812">Transmembrane</keyword>
<accession>A0A7W7CFU7</accession>
<keyword evidence="4" id="KW-1185">Reference proteome</keyword>
<evidence type="ECO:0000313" key="4">
    <source>
        <dbReference type="Proteomes" id="UP000533598"/>
    </source>
</evidence>
<reference evidence="3 4" key="1">
    <citation type="submission" date="2020-08" db="EMBL/GenBank/DDBJ databases">
        <title>Sequencing the genomes of 1000 actinobacteria strains.</title>
        <authorList>
            <person name="Klenk H.-P."/>
        </authorList>
    </citation>
    <scope>NUCLEOTIDE SEQUENCE [LARGE SCALE GENOMIC DNA]</scope>
    <source>
        <strain evidence="3 4">DSM 44230</strain>
    </source>
</reference>
<keyword evidence="1" id="KW-1133">Transmembrane helix</keyword>
<protein>
    <submittedName>
        <fullName evidence="3">Membrane protease YdiL (CAAX protease family)</fullName>
    </submittedName>
</protein>
<keyword evidence="1" id="KW-0472">Membrane</keyword>
<feature type="transmembrane region" description="Helical" evidence="1">
    <location>
        <begin position="6"/>
        <end position="25"/>
    </location>
</feature>
<sequence>MSAALPWLGKFLLAAAFVVLYYRYCKQWLFAGAQRLAQRVNFVSRYDRSEVGGVLELMAAAVSHLAVVVILLGVTGISLAEAGLGSVSPTLIVLGALLGIGEMALASFLCRLLIEASLRWNRRRALSGSRPSGATDSPRSGPATVKSWLAVGRGGWLRHHFATLQVLPLPAAVCVVSLQVGCEEVVFRGILLNTFRPAGPVVAILASTVLFVGMQVFFMSSWRAAMFPVVGALVMGVVHGLLAWQVPELLPLVVAHLVFFLFAVI</sequence>
<dbReference type="InterPro" id="IPR003675">
    <property type="entry name" value="Rce1/LyrA-like_dom"/>
</dbReference>
<dbReference type="EMBL" id="JACHMH010000001">
    <property type="protein sequence ID" value="MBB4680442.1"/>
    <property type="molecule type" value="Genomic_DNA"/>
</dbReference>
<evidence type="ECO:0000256" key="1">
    <source>
        <dbReference type="SAM" id="Phobius"/>
    </source>
</evidence>
<name>A0A7W7CFU7_9PSEU</name>
<dbReference type="GO" id="GO:0080120">
    <property type="term" value="P:CAAX-box protein maturation"/>
    <property type="evidence" value="ECO:0007669"/>
    <property type="project" value="UniProtKB-ARBA"/>
</dbReference>
<feature type="transmembrane region" description="Helical" evidence="1">
    <location>
        <begin position="54"/>
        <end position="79"/>
    </location>
</feature>
<dbReference type="Proteomes" id="UP000533598">
    <property type="component" value="Unassembled WGS sequence"/>
</dbReference>
<dbReference type="Pfam" id="PF02517">
    <property type="entry name" value="Rce1-like"/>
    <property type="match status" value="1"/>
</dbReference>